<keyword evidence="2" id="KW-0732">Signal</keyword>
<dbReference type="Pfam" id="PF01161">
    <property type="entry name" value="PBP"/>
    <property type="match status" value="1"/>
</dbReference>
<feature type="compositionally biased region" description="Basic residues" evidence="1">
    <location>
        <begin position="91"/>
        <end position="101"/>
    </location>
</feature>
<evidence type="ECO:0000313" key="4">
    <source>
        <dbReference type="RefSeq" id="XP_034255306.1"/>
    </source>
</evidence>
<proteinExistence type="predicted"/>
<dbReference type="RefSeq" id="XP_034255306.1">
    <property type="nucleotide sequence ID" value="XM_034399415.1"/>
</dbReference>
<dbReference type="PANTHER" id="PTHR11362:SF82">
    <property type="entry name" value="PHOSPHATIDYLETHANOLAMINE-BINDING PROTEIN 4"/>
    <property type="match status" value="1"/>
</dbReference>
<dbReference type="InterPro" id="IPR036610">
    <property type="entry name" value="PEBP-like_sf"/>
</dbReference>
<accession>A0A6P9AIQ6</accession>
<dbReference type="GeneID" id="117653618"/>
<gene>
    <name evidence="4" type="primary">LOC117653618</name>
</gene>
<evidence type="ECO:0000256" key="1">
    <source>
        <dbReference type="SAM" id="MobiDB-lite"/>
    </source>
</evidence>
<feature type="compositionally biased region" description="Polar residues" evidence="1">
    <location>
        <begin position="67"/>
        <end position="76"/>
    </location>
</feature>
<dbReference type="KEGG" id="tpal:117653618"/>
<name>A0A6P9AIQ6_THRPL</name>
<keyword evidence="3" id="KW-1185">Reference proteome</keyword>
<dbReference type="InParanoid" id="A0A6P9AIQ6"/>
<evidence type="ECO:0000256" key="2">
    <source>
        <dbReference type="SAM" id="SignalP"/>
    </source>
</evidence>
<evidence type="ECO:0000313" key="3">
    <source>
        <dbReference type="Proteomes" id="UP000515158"/>
    </source>
</evidence>
<dbReference type="OrthoDB" id="2506647at2759"/>
<protein>
    <submittedName>
        <fullName evidence="4">Protein D3-like</fullName>
    </submittedName>
</protein>
<organism evidence="4">
    <name type="scientific">Thrips palmi</name>
    <name type="common">Melon thrips</name>
    <dbReference type="NCBI Taxonomy" id="161013"/>
    <lineage>
        <taxon>Eukaryota</taxon>
        <taxon>Metazoa</taxon>
        <taxon>Ecdysozoa</taxon>
        <taxon>Arthropoda</taxon>
        <taxon>Hexapoda</taxon>
        <taxon>Insecta</taxon>
        <taxon>Pterygota</taxon>
        <taxon>Neoptera</taxon>
        <taxon>Paraneoptera</taxon>
        <taxon>Thysanoptera</taxon>
        <taxon>Terebrantia</taxon>
        <taxon>Thripoidea</taxon>
        <taxon>Thripidae</taxon>
        <taxon>Thrips</taxon>
    </lineage>
</organism>
<dbReference type="SUPFAM" id="SSF49777">
    <property type="entry name" value="PEBP-like"/>
    <property type="match status" value="1"/>
</dbReference>
<dbReference type="Proteomes" id="UP000515158">
    <property type="component" value="Unplaced"/>
</dbReference>
<dbReference type="AlphaFoldDB" id="A0A6P9AIQ6"/>
<reference evidence="4" key="1">
    <citation type="submission" date="2025-08" db="UniProtKB">
        <authorList>
            <consortium name="RefSeq"/>
        </authorList>
    </citation>
    <scope>IDENTIFICATION</scope>
    <source>
        <tissue evidence="4">Total insect</tissue>
    </source>
</reference>
<feature type="signal peptide" evidence="2">
    <location>
        <begin position="1"/>
        <end position="16"/>
    </location>
</feature>
<feature type="chain" id="PRO_5028274526" evidence="2">
    <location>
        <begin position="17"/>
        <end position="214"/>
    </location>
</feature>
<dbReference type="InterPro" id="IPR008914">
    <property type="entry name" value="PEBP"/>
</dbReference>
<dbReference type="Gene3D" id="3.90.280.10">
    <property type="entry name" value="PEBP-like"/>
    <property type="match status" value="1"/>
</dbReference>
<sequence length="214" mass="23047">MKVLVVLACCLAAAVAGRHPPGRHPLAAYADQGVVPDVIDVAPPAILKVVFGTRPQQVSASLGGELTPTQVQSQPAFSWPNHFGPGPHGPHGPHGHHRPHRKDSLHTLILVDTDANGRTNNTFTREYVHMLLGNIPGEDVSRGEVVFNYVGPAPPQGAGLHRYVVLAYKQPGYNNYTSTPPASRQYFSSRRFAASWDLGAPVAANFFQVQNANN</sequence>
<feature type="region of interest" description="Disordered" evidence="1">
    <location>
        <begin position="64"/>
        <end position="101"/>
    </location>
</feature>
<dbReference type="CDD" id="cd00866">
    <property type="entry name" value="PEBP_euk"/>
    <property type="match status" value="1"/>
</dbReference>
<dbReference type="PANTHER" id="PTHR11362">
    <property type="entry name" value="PHOSPHATIDYLETHANOLAMINE-BINDING PROTEIN"/>
    <property type="match status" value="1"/>
</dbReference>
<dbReference type="InterPro" id="IPR035810">
    <property type="entry name" value="PEBP_euk"/>
</dbReference>